<dbReference type="InterPro" id="IPR010024">
    <property type="entry name" value="CHP16711"/>
</dbReference>
<dbReference type="AlphaFoldDB" id="A0A6M3LIB1"/>
<feature type="domain" description="YopX protein" evidence="1">
    <location>
        <begin position="30"/>
        <end position="136"/>
    </location>
</feature>
<proteinExistence type="predicted"/>
<sequence>MRQSMRLRCWDKEKKDMLPSFPLYKACFAHYERTSEMVIMLGTGLKDKNGKEIYEGDIVKVYRKDRYSSFNKGIITYSDCYGGFLVQYTKKASPNGTLYQESIHYPADDGVTVYDRASYWTLKVIGNIYSSPELLEAT</sequence>
<gene>
    <name evidence="2" type="ORF">MM415B04275_0009</name>
</gene>
<dbReference type="Pfam" id="PF09643">
    <property type="entry name" value="YopX"/>
    <property type="match status" value="1"/>
</dbReference>
<protein>
    <submittedName>
        <fullName evidence="2">Putative YopX protein</fullName>
    </submittedName>
</protein>
<organism evidence="2">
    <name type="scientific">viral metagenome</name>
    <dbReference type="NCBI Taxonomy" id="1070528"/>
    <lineage>
        <taxon>unclassified sequences</taxon>
        <taxon>metagenomes</taxon>
        <taxon>organismal metagenomes</taxon>
    </lineage>
</organism>
<dbReference type="InterPro" id="IPR023385">
    <property type="entry name" value="YopX-like_C"/>
</dbReference>
<dbReference type="NCBIfam" id="TIGR01671">
    <property type="entry name" value="phage_TIGR01671"/>
    <property type="match status" value="1"/>
</dbReference>
<evidence type="ECO:0000313" key="2">
    <source>
        <dbReference type="EMBL" id="QJA93312.1"/>
    </source>
</evidence>
<dbReference type="EMBL" id="MT143139">
    <property type="protein sequence ID" value="QJA93312.1"/>
    <property type="molecule type" value="Genomic_DNA"/>
</dbReference>
<dbReference type="InterPro" id="IPR019096">
    <property type="entry name" value="YopX_protein"/>
</dbReference>
<dbReference type="Gene3D" id="2.30.30.290">
    <property type="entry name" value="YopX-like domains"/>
    <property type="match status" value="1"/>
</dbReference>
<dbReference type="SUPFAM" id="SSF159006">
    <property type="entry name" value="YopX-like"/>
    <property type="match status" value="1"/>
</dbReference>
<evidence type="ECO:0000259" key="1">
    <source>
        <dbReference type="Pfam" id="PF09643"/>
    </source>
</evidence>
<accession>A0A6M3LIB1</accession>
<name>A0A6M3LIB1_9ZZZZ</name>
<reference evidence="2" key="1">
    <citation type="submission" date="2020-03" db="EMBL/GenBank/DDBJ databases">
        <title>The deep terrestrial virosphere.</title>
        <authorList>
            <person name="Holmfeldt K."/>
            <person name="Nilsson E."/>
            <person name="Simone D."/>
            <person name="Lopez-Fernandez M."/>
            <person name="Wu X."/>
            <person name="de Brujin I."/>
            <person name="Lundin D."/>
            <person name="Andersson A."/>
            <person name="Bertilsson S."/>
            <person name="Dopson M."/>
        </authorList>
    </citation>
    <scope>NUCLEOTIDE SEQUENCE</scope>
    <source>
        <strain evidence="2">MM415B04275</strain>
    </source>
</reference>